<feature type="domain" description="Alpha-carbonic anhydrase" evidence="9">
    <location>
        <begin position="31"/>
        <end position="258"/>
    </location>
</feature>
<sequence>MSHPRTLSVRALRSALLSSVLLAAPALAEETHWGYAQTVDPEHWGEVAGGALCSTGVQQSPVALSTSGATHTNVQAPSFHYGTSQVRMVNNGHTVQFNYDVGSTLRLGNQEYKLAQFHFHTPSEHTQNGVHYPLEVHLVHTDAAGTPRVVVGVLIEEGLVNAALFTAFRHLPRHEGETSTPLGALINASALLPFNRAFFHYAGSLTTPPCSEGLQWFVMKNPIHLSDSQIAAFERLPHLNPNNRPVQPLNGRDVGLQSAY</sequence>
<proteinExistence type="inferred from homology"/>
<dbReference type="Proteomes" id="UP000183760">
    <property type="component" value="Unassembled WGS sequence"/>
</dbReference>
<accession>A0A511TCX4</accession>
<comment type="caution">
    <text evidence="10">The sequence shown here is derived from an EMBL/GenBank/DDBJ whole genome shotgun (WGS) entry which is preliminary data.</text>
</comment>
<reference evidence="11 12" key="1">
    <citation type="submission" date="2016-10" db="EMBL/GenBank/DDBJ databases">
        <authorList>
            <person name="Varghese N."/>
            <person name="Submissions S."/>
        </authorList>
    </citation>
    <scope>NUCLEOTIDE SEQUENCE [LARGE SCALE GENOMIC DNA]</scope>
    <source>
        <strain evidence="11 12">DSM 16525</strain>
    </source>
</reference>
<dbReference type="Proteomes" id="UP000321514">
    <property type="component" value="Unassembled WGS sequence"/>
</dbReference>
<dbReference type="GO" id="GO:0008270">
    <property type="term" value="F:zinc ion binding"/>
    <property type="evidence" value="ECO:0007669"/>
    <property type="project" value="InterPro"/>
</dbReference>
<dbReference type="InterPro" id="IPR023561">
    <property type="entry name" value="Carbonic_anhydrase_a-class"/>
</dbReference>
<feature type="chain" id="PRO_5022860324" description="carbonic anhydrase" evidence="8">
    <location>
        <begin position="29"/>
        <end position="260"/>
    </location>
</feature>
<evidence type="ECO:0000256" key="6">
    <source>
        <dbReference type="ARBA" id="ARBA00048348"/>
    </source>
</evidence>
<keyword evidence="8" id="KW-0732">Signal</keyword>
<comment type="catalytic activity">
    <reaction evidence="6">
        <text>hydrogencarbonate + H(+) = CO2 + H2O</text>
        <dbReference type="Rhea" id="RHEA:10748"/>
        <dbReference type="ChEBI" id="CHEBI:15377"/>
        <dbReference type="ChEBI" id="CHEBI:15378"/>
        <dbReference type="ChEBI" id="CHEBI:16526"/>
        <dbReference type="ChEBI" id="CHEBI:17544"/>
        <dbReference type="EC" id="4.2.1.1"/>
    </reaction>
</comment>
<evidence type="ECO:0000313" key="11">
    <source>
        <dbReference type="EMBL" id="SEU39089.1"/>
    </source>
</evidence>
<gene>
    <name evidence="10" type="ORF">MFU01_70440</name>
    <name evidence="11" type="ORF">SAMN05443572_113299</name>
</gene>
<dbReference type="InterPro" id="IPR041891">
    <property type="entry name" value="Alpha_CA_prokaryot-like"/>
</dbReference>
<dbReference type="PROSITE" id="PS51144">
    <property type="entry name" value="ALPHA_CA_2"/>
    <property type="match status" value="1"/>
</dbReference>
<dbReference type="OrthoDB" id="5327615at2"/>
<evidence type="ECO:0000256" key="8">
    <source>
        <dbReference type="SAM" id="SignalP"/>
    </source>
</evidence>
<evidence type="ECO:0000313" key="13">
    <source>
        <dbReference type="Proteomes" id="UP000321514"/>
    </source>
</evidence>
<evidence type="ECO:0000313" key="12">
    <source>
        <dbReference type="Proteomes" id="UP000183760"/>
    </source>
</evidence>
<dbReference type="EMBL" id="BJXR01000052">
    <property type="protein sequence ID" value="GEN12007.1"/>
    <property type="molecule type" value="Genomic_DNA"/>
</dbReference>
<name>A0A511TCX4_MYXFU</name>
<dbReference type="CDD" id="cd03124">
    <property type="entry name" value="alpha_CA_prokaryotic_like"/>
    <property type="match status" value="1"/>
</dbReference>
<evidence type="ECO:0000259" key="9">
    <source>
        <dbReference type="PROSITE" id="PS51144"/>
    </source>
</evidence>
<dbReference type="EMBL" id="FOIB01000013">
    <property type="protein sequence ID" value="SEU39089.1"/>
    <property type="molecule type" value="Genomic_DNA"/>
</dbReference>
<dbReference type="SMART" id="SM01057">
    <property type="entry name" value="Carb_anhydrase"/>
    <property type="match status" value="1"/>
</dbReference>
<evidence type="ECO:0000256" key="5">
    <source>
        <dbReference type="ARBA" id="ARBA00023239"/>
    </source>
</evidence>
<dbReference type="Gene3D" id="3.10.200.10">
    <property type="entry name" value="Alpha carbonic anhydrase"/>
    <property type="match status" value="1"/>
</dbReference>
<keyword evidence="3" id="KW-0479">Metal-binding</keyword>
<dbReference type="GO" id="GO:0004089">
    <property type="term" value="F:carbonate dehydratase activity"/>
    <property type="evidence" value="ECO:0007669"/>
    <property type="project" value="UniProtKB-EC"/>
</dbReference>
<keyword evidence="4" id="KW-0862">Zinc</keyword>
<reference evidence="10 13" key="2">
    <citation type="submission" date="2019-07" db="EMBL/GenBank/DDBJ databases">
        <title>Whole genome shotgun sequence of Myxococcus fulvus NBRC 100333.</title>
        <authorList>
            <person name="Hosoyama A."/>
            <person name="Uohara A."/>
            <person name="Ohji S."/>
            <person name="Ichikawa N."/>
        </authorList>
    </citation>
    <scope>NUCLEOTIDE SEQUENCE [LARGE SCALE GENOMIC DNA]</scope>
    <source>
        <strain evidence="10 13">NBRC 100333</strain>
    </source>
</reference>
<evidence type="ECO:0000256" key="3">
    <source>
        <dbReference type="ARBA" id="ARBA00022723"/>
    </source>
</evidence>
<evidence type="ECO:0000256" key="4">
    <source>
        <dbReference type="ARBA" id="ARBA00022833"/>
    </source>
</evidence>
<feature type="signal peptide" evidence="8">
    <location>
        <begin position="1"/>
        <end position="28"/>
    </location>
</feature>
<organism evidence="10 13">
    <name type="scientific">Myxococcus fulvus</name>
    <dbReference type="NCBI Taxonomy" id="33"/>
    <lineage>
        <taxon>Bacteria</taxon>
        <taxon>Pseudomonadati</taxon>
        <taxon>Myxococcota</taxon>
        <taxon>Myxococcia</taxon>
        <taxon>Myxococcales</taxon>
        <taxon>Cystobacterineae</taxon>
        <taxon>Myxococcaceae</taxon>
        <taxon>Myxococcus</taxon>
    </lineage>
</organism>
<evidence type="ECO:0000256" key="2">
    <source>
        <dbReference type="ARBA" id="ARBA00012925"/>
    </source>
</evidence>
<dbReference type="Pfam" id="PF00194">
    <property type="entry name" value="Carb_anhydrase"/>
    <property type="match status" value="1"/>
</dbReference>
<dbReference type="InterPro" id="IPR001148">
    <property type="entry name" value="CA_dom"/>
</dbReference>
<evidence type="ECO:0000313" key="10">
    <source>
        <dbReference type="EMBL" id="GEN12007.1"/>
    </source>
</evidence>
<keyword evidence="5" id="KW-0456">Lyase</keyword>
<comment type="similarity">
    <text evidence="1">Belongs to the alpha-carbonic anhydrase family.</text>
</comment>
<dbReference type="PANTHER" id="PTHR18952">
    <property type="entry name" value="CARBONIC ANHYDRASE"/>
    <property type="match status" value="1"/>
</dbReference>
<dbReference type="RefSeq" id="WP_074958527.1">
    <property type="nucleotide sequence ID" value="NZ_BJXR01000052.1"/>
</dbReference>
<protein>
    <recommendedName>
        <fullName evidence="2">carbonic anhydrase</fullName>
        <ecNumber evidence="2">4.2.1.1</ecNumber>
    </recommendedName>
</protein>
<evidence type="ECO:0000256" key="1">
    <source>
        <dbReference type="ARBA" id="ARBA00010718"/>
    </source>
</evidence>
<dbReference type="EC" id="4.2.1.1" evidence="2"/>
<dbReference type="AlphaFoldDB" id="A0A511TCX4"/>
<keyword evidence="12" id="KW-1185">Reference proteome</keyword>
<evidence type="ECO:0000256" key="7">
    <source>
        <dbReference type="SAM" id="MobiDB-lite"/>
    </source>
</evidence>
<dbReference type="PANTHER" id="PTHR18952:SF265">
    <property type="entry name" value="CARBONIC ANHYDRASE"/>
    <property type="match status" value="1"/>
</dbReference>
<dbReference type="SUPFAM" id="SSF51069">
    <property type="entry name" value="Carbonic anhydrase"/>
    <property type="match status" value="1"/>
</dbReference>
<dbReference type="STRING" id="1334629.MFUL124B02_11245"/>
<dbReference type="InterPro" id="IPR036398">
    <property type="entry name" value="CA_dom_sf"/>
</dbReference>
<feature type="region of interest" description="Disordered" evidence="7">
    <location>
        <begin position="241"/>
        <end position="260"/>
    </location>
</feature>